<dbReference type="InterPro" id="IPR001245">
    <property type="entry name" value="Ser-Thr/Tyr_kinase_cat_dom"/>
</dbReference>
<dbReference type="Gene3D" id="1.10.510.10">
    <property type="entry name" value="Transferase(Phosphotransferase) domain 1"/>
    <property type="match status" value="1"/>
</dbReference>
<dbReference type="OrthoDB" id="544350at2759"/>
<accession>A0A9N9I2C7</accession>
<dbReference type="AlphaFoldDB" id="A0A9N9I2C7"/>
<comment type="caution">
    <text evidence="2">The sequence shown here is derived from an EMBL/GenBank/DDBJ whole genome shotgun (WGS) entry which is preliminary data.</text>
</comment>
<evidence type="ECO:0000259" key="1">
    <source>
        <dbReference type="Pfam" id="PF07714"/>
    </source>
</evidence>
<dbReference type="Pfam" id="PF07714">
    <property type="entry name" value="PK_Tyr_Ser-Thr"/>
    <property type="match status" value="1"/>
</dbReference>
<sequence>RPAIGDLGLCRPVKEELKNSDEKPVFGVLPYVAPEVLFDYSYAHDASLALDISRGLRPEILEGTPKKYAEIMKLCWHKDPERRPNADELVKKLEMLMNDQEINNGVVPTLHTDEIHHPDAVYTSRVLQFPDLKNAKFNITDSNSEDFENDTN</sequence>
<keyword evidence="3" id="KW-1185">Reference proteome</keyword>
<feature type="non-terminal residue" evidence="2">
    <location>
        <position position="1"/>
    </location>
</feature>
<proteinExistence type="predicted"/>
<evidence type="ECO:0000313" key="3">
    <source>
        <dbReference type="Proteomes" id="UP000789396"/>
    </source>
</evidence>
<evidence type="ECO:0000313" key="2">
    <source>
        <dbReference type="EMBL" id="CAG8718375.1"/>
    </source>
</evidence>
<dbReference type="Proteomes" id="UP000789396">
    <property type="component" value="Unassembled WGS sequence"/>
</dbReference>
<organism evidence="2 3">
    <name type="scientific">Racocetra fulgida</name>
    <dbReference type="NCBI Taxonomy" id="60492"/>
    <lineage>
        <taxon>Eukaryota</taxon>
        <taxon>Fungi</taxon>
        <taxon>Fungi incertae sedis</taxon>
        <taxon>Mucoromycota</taxon>
        <taxon>Glomeromycotina</taxon>
        <taxon>Glomeromycetes</taxon>
        <taxon>Diversisporales</taxon>
        <taxon>Gigasporaceae</taxon>
        <taxon>Racocetra</taxon>
    </lineage>
</organism>
<dbReference type="GO" id="GO:0004672">
    <property type="term" value="F:protein kinase activity"/>
    <property type="evidence" value="ECO:0007669"/>
    <property type="project" value="InterPro"/>
</dbReference>
<feature type="domain" description="Serine-threonine/tyrosine-protein kinase catalytic" evidence="1">
    <location>
        <begin position="44"/>
        <end position="93"/>
    </location>
</feature>
<dbReference type="SUPFAM" id="SSF56112">
    <property type="entry name" value="Protein kinase-like (PK-like)"/>
    <property type="match status" value="1"/>
</dbReference>
<reference evidence="2" key="1">
    <citation type="submission" date="2021-06" db="EMBL/GenBank/DDBJ databases">
        <authorList>
            <person name="Kallberg Y."/>
            <person name="Tangrot J."/>
            <person name="Rosling A."/>
        </authorList>
    </citation>
    <scope>NUCLEOTIDE SEQUENCE</scope>
    <source>
        <strain evidence="2">IN212</strain>
    </source>
</reference>
<name>A0A9N9I2C7_9GLOM</name>
<dbReference type="EMBL" id="CAJVPZ010024205">
    <property type="protein sequence ID" value="CAG8718375.1"/>
    <property type="molecule type" value="Genomic_DNA"/>
</dbReference>
<protein>
    <submittedName>
        <fullName evidence="2">17889_t:CDS:1</fullName>
    </submittedName>
</protein>
<gene>
    <name evidence="2" type="ORF">RFULGI_LOCUS11290</name>
</gene>
<feature type="non-terminal residue" evidence="2">
    <location>
        <position position="152"/>
    </location>
</feature>
<dbReference type="InterPro" id="IPR011009">
    <property type="entry name" value="Kinase-like_dom_sf"/>
</dbReference>